<dbReference type="GO" id="GO:0016020">
    <property type="term" value="C:membrane"/>
    <property type="evidence" value="ECO:0007669"/>
    <property type="project" value="UniProtKB-SubCell"/>
</dbReference>
<dbReference type="OrthoDB" id="444631at2759"/>
<evidence type="ECO:0000256" key="7">
    <source>
        <dbReference type="SAM" id="Phobius"/>
    </source>
</evidence>
<dbReference type="AlphaFoldDB" id="A0A8H5WJ85"/>
<feature type="domain" description="Rhodopsin" evidence="8">
    <location>
        <begin position="123"/>
        <end position="367"/>
    </location>
</feature>
<gene>
    <name evidence="9" type="ORF">FHETE_9111</name>
</gene>
<name>A0A8H5WJ85_FUSHE</name>
<evidence type="ECO:0000256" key="4">
    <source>
        <dbReference type="ARBA" id="ARBA00023136"/>
    </source>
</evidence>
<keyword evidence="3 7" id="KW-1133">Transmembrane helix</keyword>
<feature type="transmembrane region" description="Helical" evidence="7">
    <location>
        <begin position="306"/>
        <end position="330"/>
    </location>
</feature>
<feature type="transmembrane region" description="Helical" evidence="7">
    <location>
        <begin position="225"/>
        <end position="253"/>
    </location>
</feature>
<feature type="transmembrane region" description="Helical" evidence="7">
    <location>
        <begin position="106"/>
        <end position="126"/>
    </location>
</feature>
<comment type="caution">
    <text evidence="9">The sequence shown here is derived from an EMBL/GenBank/DDBJ whole genome shotgun (WGS) entry which is preliminary data.</text>
</comment>
<dbReference type="InterPro" id="IPR049326">
    <property type="entry name" value="Rhodopsin_dom_fungi"/>
</dbReference>
<dbReference type="PANTHER" id="PTHR33048">
    <property type="entry name" value="PTH11-LIKE INTEGRAL MEMBRANE PROTEIN (AFU_ORTHOLOGUE AFUA_5G11245)"/>
    <property type="match status" value="1"/>
</dbReference>
<evidence type="ECO:0000256" key="1">
    <source>
        <dbReference type="ARBA" id="ARBA00004141"/>
    </source>
</evidence>
<dbReference type="EMBL" id="JAAGWQ010000200">
    <property type="protein sequence ID" value="KAF5660138.1"/>
    <property type="molecule type" value="Genomic_DNA"/>
</dbReference>
<protein>
    <submittedName>
        <fullName evidence="9">Integral membrane protein</fullName>
    </submittedName>
</protein>
<dbReference type="InterPro" id="IPR052337">
    <property type="entry name" value="SAT4-like"/>
</dbReference>
<keyword evidence="2 7" id="KW-0812">Transmembrane</keyword>
<organism evidence="9 10">
    <name type="scientific">Fusarium heterosporum</name>
    <dbReference type="NCBI Taxonomy" id="42747"/>
    <lineage>
        <taxon>Eukaryota</taxon>
        <taxon>Fungi</taxon>
        <taxon>Dikarya</taxon>
        <taxon>Ascomycota</taxon>
        <taxon>Pezizomycotina</taxon>
        <taxon>Sordariomycetes</taxon>
        <taxon>Hypocreomycetidae</taxon>
        <taxon>Hypocreales</taxon>
        <taxon>Nectriaceae</taxon>
        <taxon>Fusarium</taxon>
        <taxon>Fusarium heterosporum species complex</taxon>
    </lineage>
</organism>
<dbReference type="PANTHER" id="PTHR33048:SF92">
    <property type="entry name" value="INTEGRAL MEMBRANE PROTEIN"/>
    <property type="match status" value="1"/>
</dbReference>
<sequence>MSRTNDITPLGSLKIAEIIVSGAILASTEITDNTAEILNPYVVRMANPAYSAGGVSTPRASERSADLAISFMISTRFSASAKAGMLPRRPRRGHIFAMRNPGAKDVLVSEILVIFAITLVAARLNLRLRIQKRRLLQSDKWMIAACVSGVLTAGFVPVFAYLNAFDPKVHTTLEGYSGGTEDLTVILKLLFAINFPFYTTLYLCKAALLAVYQQAFPNFMVKRRIFLWMTIWFVALSYVATVLVAFCVCLPIERHWHVGLSTTCSPGTYVITFNVGWVLSFVGDLLVFILPWLIVPGLQVKRTLRLGIYFTFLLGSVNMAVSLVRFVMIFEAAADSTISLSTIILWSALDVNIGLVIACLPSLRPYFGSRGKSQDNSHNIEAGSSLKSWKHGARAVHRHGNQHGEEGLPTSFSAERLRELSVDCTIVVPWDEGKGHVTDARDIELEHNEPPKAYIPRERRETIEE</sequence>
<dbReference type="Pfam" id="PF20684">
    <property type="entry name" value="Fung_rhodopsin"/>
    <property type="match status" value="1"/>
</dbReference>
<comment type="similarity">
    <text evidence="5">Belongs to the SAT4 family.</text>
</comment>
<accession>A0A8H5WJ85</accession>
<evidence type="ECO:0000259" key="8">
    <source>
        <dbReference type="Pfam" id="PF20684"/>
    </source>
</evidence>
<feature type="transmembrane region" description="Helical" evidence="7">
    <location>
        <begin position="342"/>
        <end position="363"/>
    </location>
</feature>
<evidence type="ECO:0000313" key="9">
    <source>
        <dbReference type="EMBL" id="KAF5660138.1"/>
    </source>
</evidence>
<evidence type="ECO:0000256" key="5">
    <source>
        <dbReference type="ARBA" id="ARBA00038359"/>
    </source>
</evidence>
<keyword evidence="10" id="KW-1185">Reference proteome</keyword>
<evidence type="ECO:0000313" key="10">
    <source>
        <dbReference type="Proteomes" id="UP000567885"/>
    </source>
</evidence>
<keyword evidence="4 7" id="KW-0472">Membrane</keyword>
<proteinExistence type="inferred from homology"/>
<feature type="transmembrane region" description="Helical" evidence="7">
    <location>
        <begin position="141"/>
        <end position="165"/>
    </location>
</feature>
<reference evidence="9 10" key="1">
    <citation type="submission" date="2020-05" db="EMBL/GenBank/DDBJ databases">
        <title>Identification and distribution of gene clusters putatively required for synthesis of sphingolipid metabolism inhibitors in phylogenetically diverse species of the filamentous fungus Fusarium.</title>
        <authorList>
            <person name="Kim H.-S."/>
            <person name="Busman M."/>
            <person name="Brown D.W."/>
            <person name="Divon H."/>
            <person name="Uhlig S."/>
            <person name="Proctor R.H."/>
        </authorList>
    </citation>
    <scope>NUCLEOTIDE SEQUENCE [LARGE SCALE GENOMIC DNA]</scope>
    <source>
        <strain evidence="9 10">NRRL 20693</strain>
    </source>
</reference>
<comment type="subcellular location">
    <subcellularLocation>
        <location evidence="1">Membrane</location>
        <topology evidence="1">Multi-pass membrane protein</topology>
    </subcellularLocation>
</comment>
<evidence type="ECO:0000256" key="3">
    <source>
        <dbReference type="ARBA" id="ARBA00022989"/>
    </source>
</evidence>
<evidence type="ECO:0000256" key="2">
    <source>
        <dbReference type="ARBA" id="ARBA00022692"/>
    </source>
</evidence>
<feature type="region of interest" description="Disordered" evidence="6">
    <location>
        <begin position="442"/>
        <end position="465"/>
    </location>
</feature>
<feature type="transmembrane region" description="Helical" evidence="7">
    <location>
        <begin position="185"/>
        <end position="204"/>
    </location>
</feature>
<feature type="transmembrane region" description="Helical" evidence="7">
    <location>
        <begin position="273"/>
        <end position="294"/>
    </location>
</feature>
<dbReference type="Proteomes" id="UP000567885">
    <property type="component" value="Unassembled WGS sequence"/>
</dbReference>
<evidence type="ECO:0000256" key="6">
    <source>
        <dbReference type="SAM" id="MobiDB-lite"/>
    </source>
</evidence>